<dbReference type="AlphaFoldDB" id="W9NG64"/>
<sequence>MSLADDLLGQSPPVFHLLNGDQVSVIDFGAYEEYVKRQQKMFSELGSPAIYPYDNKALGKVADHIRRHNQRDQTIAYIATLSPKTDIIARQATLDLVTRLIVMVEVGCLEKPSGFMHQTGPHPLPLWTGNSLANLTTKCFPVSSFQDCTRQLPGPIFDGWSLENVAGIKIEFTDNLADHLRLTNNNTQLYVFYHVAYLEHQRHRSVSFTIHTTSAATGSDMFKLDLPKLNSPRRLSRGNSQDLGYFVSPI</sequence>
<accession>W9NG64</accession>
<dbReference type="Proteomes" id="UP000030751">
    <property type="component" value="Unassembled WGS sequence"/>
</dbReference>
<dbReference type="OrthoDB" id="5428890at2759"/>
<name>W9NG64_FUSOX</name>
<reference evidence="1" key="1">
    <citation type="submission" date="2011-10" db="EMBL/GenBank/DDBJ databases">
        <title>The Genome Sequence of Fusarium oxysporum HDV247.</title>
        <authorList>
            <consortium name="The Broad Institute Genome Sequencing Platform"/>
            <person name="Ma L.-J."/>
            <person name="Gale L.R."/>
            <person name="Schwartz D.C."/>
            <person name="Zhou S."/>
            <person name="Corby-Kistler H."/>
            <person name="Young S.K."/>
            <person name="Zeng Q."/>
            <person name="Gargeya S."/>
            <person name="Fitzgerald M."/>
            <person name="Haas B."/>
            <person name="Abouelleil A."/>
            <person name="Alvarado L."/>
            <person name="Arachchi H.M."/>
            <person name="Berlin A."/>
            <person name="Brown A."/>
            <person name="Chapman S.B."/>
            <person name="Chen Z."/>
            <person name="Dunbar C."/>
            <person name="Freedman E."/>
            <person name="Gearin G."/>
            <person name="Goldberg J."/>
            <person name="Griggs A."/>
            <person name="Gujja S."/>
            <person name="Heiman D."/>
            <person name="Howarth C."/>
            <person name="Larson L."/>
            <person name="Lui A."/>
            <person name="MacDonald P.J.P."/>
            <person name="Montmayeur A."/>
            <person name="Murphy C."/>
            <person name="Neiman D."/>
            <person name="Pearson M."/>
            <person name="Priest M."/>
            <person name="Roberts A."/>
            <person name="Saif S."/>
            <person name="Shea T."/>
            <person name="Shenoy N."/>
            <person name="Sisk P."/>
            <person name="Stolte C."/>
            <person name="Sykes S."/>
            <person name="Wortman J."/>
            <person name="Nusbaum C."/>
            <person name="Birren B."/>
        </authorList>
    </citation>
    <scope>NUCLEOTIDE SEQUENCE [LARGE SCALE GENOMIC DNA]</scope>
    <source>
        <strain evidence="1">HDV247</strain>
    </source>
</reference>
<proteinExistence type="predicted"/>
<reference evidence="1" key="2">
    <citation type="submission" date="2012-05" db="EMBL/GenBank/DDBJ databases">
        <title>Annotation of the Genome Sequence of Fusarium oxysporum HDV247.</title>
        <authorList>
            <consortium name="The Broad Institute Genomics Platform"/>
            <person name="Ma L.-J."/>
            <person name="Corby-Kistler H."/>
            <person name="Broz K."/>
            <person name="Gale L.R."/>
            <person name="Jonkers W."/>
            <person name="O'Donnell K."/>
            <person name="Ploetz R."/>
            <person name="Steinberg C."/>
            <person name="Schwartz D.C."/>
            <person name="VanEtten H."/>
            <person name="Zhou S."/>
            <person name="Young S.K."/>
            <person name="Zeng Q."/>
            <person name="Gargeya S."/>
            <person name="Fitzgerald M."/>
            <person name="Abouelleil A."/>
            <person name="Alvarado L."/>
            <person name="Chapman S.B."/>
            <person name="Gainer-Dewar J."/>
            <person name="Goldberg J."/>
            <person name="Griggs A."/>
            <person name="Gujja S."/>
            <person name="Hansen M."/>
            <person name="Howarth C."/>
            <person name="Imamovic A."/>
            <person name="Ireland A."/>
            <person name="Larimer J."/>
            <person name="McCowan C."/>
            <person name="Murphy C."/>
            <person name="Pearson M."/>
            <person name="Poon T.W."/>
            <person name="Priest M."/>
            <person name="Roberts A."/>
            <person name="Saif S."/>
            <person name="Shea T."/>
            <person name="Sykes S."/>
            <person name="Wortman J."/>
            <person name="Nusbaum C."/>
            <person name="Birren B."/>
        </authorList>
    </citation>
    <scope>NUCLEOTIDE SEQUENCE</scope>
    <source>
        <strain evidence="1">HDV247</strain>
    </source>
</reference>
<dbReference type="HOGENOM" id="CLU_1288955_0_0_1"/>
<protein>
    <submittedName>
        <fullName evidence="1">Uncharacterized protein</fullName>
    </submittedName>
</protein>
<evidence type="ECO:0000313" key="1">
    <source>
        <dbReference type="EMBL" id="EXA31684.1"/>
    </source>
</evidence>
<organism evidence="1">
    <name type="scientific">Fusarium oxysporum f. sp. pisi HDV247</name>
    <dbReference type="NCBI Taxonomy" id="1080344"/>
    <lineage>
        <taxon>Eukaryota</taxon>
        <taxon>Fungi</taxon>
        <taxon>Dikarya</taxon>
        <taxon>Ascomycota</taxon>
        <taxon>Pezizomycotina</taxon>
        <taxon>Sordariomycetes</taxon>
        <taxon>Hypocreomycetidae</taxon>
        <taxon>Hypocreales</taxon>
        <taxon>Nectriaceae</taxon>
        <taxon>Fusarium</taxon>
        <taxon>Fusarium oxysporum species complex</taxon>
    </lineage>
</organism>
<gene>
    <name evidence="1" type="ORF">FOVG_17006</name>
</gene>
<dbReference type="EMBL" id="JH651009">
    <property type="protein sequence ID" value="EXA31684.1"/>
    <property type="molecule type" value="Genomic_DNA"/>
</dbReference>